<dbReference type="Proteomes" id="UP000838412">
    <property type="component" value="Chromosome 2"/>
</dbReference>
<feature type="transmembrane region" description="Helical" evidence="10">
    <location>
        <begin position="146"/>
        <end position="165"/>
    </location>
</feature>
<reference evidence="12" key="1">
    <citation type="submission" date="2022-01" db="EMBL/GenBank/DDBJ databases">
        <authorList>
            <person name="Braso-Vives M."/>
        </authorList>
    </citation>
    <scope>NUCLEOTIDE SEQUENCE</scope>
</reference>
<dbReference type="GO" id="GO:0005886">
    <property type="term" value="C:plasma membrane"/>
    <property type="evidence" value="ECO:0007669"/>
    <property type="project" value="TreeGrafter"/>
</dbReference>
<keyword evidence="6 10" id="KW-0472">Membrane</keyword>
<keyword evidence="13" id="KW-1185">Reference proteome</keyword>
<evidence type="ECO:0000313" key="13">
    <source>
        <dbReference type="Proteomes" id="UP000838412"/>
    </source>
</evidence>
<keyword evidence="5 8" id="KW-0406">Ion transport</keyword>
<evidence type="ECO:0000256" key="7">
    <source>
        <dbReference type="ARBA" id="ARBA00023303"/>
    </source>
</evidence>
<evidence type="ECO:0000256" key="4">
    <source>
        <dbReference type="ARBA" id="ARBA00022989"/>
    </source>
</evidence>
<feature type="region of interest" description="Disordered" evidence="9">
    <location>
        <begin position="535"/>
        <end position="616"/>
    </location>
</feature>
<organism evidence="12 13">
    <name type="scientific">Branchiostoma lanceolatum</name>
    <name type="common">Common lancelet</name>
    <name type="synonym">Amphioxus lanceolatum</name>
    <dbReference type="NCBI Taxonomy" id="7740"/>
    <lineage>
        <taxon>Eukaryota</taxon>
        <taxon>Metazoa</taxon>
        <taxon>Chordata</taxon>
        <taxon>Cephalochordata</taxon>
        <taxon>Leptocardii</taxon>
        <taxon>Amphioxiformes</taxon>
        <taxon>Branchiostomatidae</taxon>
        <taxon>Branchiostoma</taxon>
    </lineage>
</organism>
<dbReference type="PRINTS" id="PR01333">
    <property type="entry name" value="2POREKCHANEL"/>
</dbReference>
<comment type="subcellular location">
    <subcellularLocation>
        <location evidence="1">Membrane</location>
        <topology evidence="1">Multi-pass membrane protein</topology>
    </subcellularLocation>
</comment>
<dbReference type="InterPro" id="IPR013099">
    <property type="entry name" value="K_chnl_dom"/>
</dbReference>
<evidence type="ECO:0000256" key="5">
    <source>
        <dbReference type="ARBA" id="ARBA00023065"/>
    </source>
</evidence>
<dbReference type="InterPro" id="IPR003280">
    <property type="entry name" value="2pore_dom_K_chnl"/>
</dbReference>
<evidence type="ECO:0000313" key="12">
    <source>
        <dbReference type="EMBL" id="CAH1255253.1"/>
    </source>
</evidence>
<feature type="compositionally biased region" description="Basic and acidic residues" evidence="9">
    <location>
        <begin position="340"/>
        <end position="376"/>
    </location>
</feature>
<keyword evidence="4 10" id="KW-1133">Transmembrane helix</keyword>
<evidence type="ECO:0000256" key="3">
    <source>
        <dbReference type="ARBA" id="ARBA00022692"/>
    </source>
</evidence>
<feature type="transmembrane region" description="Helical" evidence="10">
    <location>
        <begin position="186"/>
        <end position="212"/>
    </location>
</feature>
<evidence type="ECO:0000256" key="1">
    <source>
        <dbReference type="ARBA" id="ARBA00004141"/>
    </source>
</evidence>
<keyword evidence="7 8" id="KW-0407">Ion channel</keyword>
<feature type="transmembrane region" description="Helical" evidence="10">
    <location>
        <begin position="6"/>
        <end position="27"/>
    </location>
</feature>
<dbReference type="AlphaFoldDB" id="A0A8J9ZL75"/>
<name>A0A8J9ZL75_BRALA</name>
<evidence type="ECO:0000256" key="10">
    <source>
        <dbReference type="SAM" id="Phobius"/>
    </source>
</evidence>
<feature type="transmembrane region" description="Helical" evidence="10">
    <location>
        <begin position="254"/>
        <end position="275"/>
    </location>
</feature>
<dbReference type="PANTHER" id="PTHR11003:SF330">
    <property type="entry name" value="POTASSIUM CHANNEL DOMAIN-CONTAINING PROTEIN"/>
    <property type="match status" value="1"/>
</dbReference>
<feature type="compositionally biased region" description="Basic and acidic residues" evidence="9">
    <location>
        <begin position="489"/>
        <end position="522"/>
    </location>
</feature>
<evidence type="ECO:0000259" key="11">
    <source>
        <dbReference type="Pfam" id="PF07885"/>
    </source>
</evidence>
<feature type="compositionally biased region" description="Polar residues" evidence="9">
    <location>
        <begin position="447"/>
        <end position="467"/>
    </location>
</feature>
<proteinExistence type="inferred from homology"/>
<keyword evidence="2 8" id="KW-0813">Transport</keyword>
<dbReference type="Gene3D" id="1.10.287.70">
    <property type="match status" value="1"/>
</dbReference>
<comment type="similarity">
    <text evidence="8">Belongs to the two pore domain potassium channel (TC 1.A.1.8) family.</text>
</comment>
<feature type="region of interest" description="Disordered" evidence="9">
    <location>
        <begin position="328"/>
        <end position="522"/>
    </location>
</feature>
<evidence type="ECO:0000256" key="2">
    <source>
        <dbReference type="ARBA" id="ARBA00022448"/>
    </source>
</evidence>
<keyword evidence="3 8" id="KW-0812">Transmembrane</keyword>
<dbReference type="GO" id="GO:0022841">
    <property type="term" value="F:potassium ion leak channel activity"/>
    <property type="evidence" value="ECO:0007669"/>
    <property type="project" value="TreeGrafter"/>
</dbReference>
<evidence type="ECO:0000256" key="6">
    <source>
        <dbReference type="ARBA" id="ARBA00023136"/>
    </source>
</evidence>
<protein>
    <submittedName>
        <fullName evidence="12">KCNK10 protein</fullName>
    </submittedName>
</protein>
<dbReference type="GO" id="GO:0030322">
    <property type="term" value="P:stabilization of membrane potential"/>
    <property type="evidence" value="ECO:0007669"/>
    <property type="project" value="TreeGrafter"/>
</dbReference>
<feature type="compositionally biased region" description="Polar residues" evidence="9">
    <location>
        <begin position="415"/>
        <end position="429"/>
    </location>
</feature>
<feature type="domain" description="Potassium channel" evidence="11">
    <location>
        <begin position="193"/>
        <end position="282"/>
    </location>
</feature>
<gene>
    <name evidence="12" type="primary">KCNK10</name>
    <name evidence="12" type="ORF">BLAG_LOCUS14374</name>
</gene>
<dbReference type="OrthoDB" id="297496at2759"/>
<dbReference type="SUPFAM" id="SSF81324">
    <property type="entry name" value="Voltage-gated potassium channels"/>
    <property type="match status" value="2"/>
</dbReference>
<feature type="compositionally biased region" description="Basic and acidic residues" evidence="9">
    <location>
        <begin position="555"/>
        <end position="570"/>
    </location>
</feature>
<feature type="compositionally biased region" description="Basic and acidic residues" evidence="9">
    <location>
        <begin position="577"/>
        <end position="616"/>
    </location>
</feature>
<dbReference type="EMBL" id="OV696687">
    <property type="protein sequence ID" value="CAH1255253.1"/>
    <property type="molecule type" value="Genomic_DNA"/>
</dbReference>
<evidence type="ECO:0000256" key="8">
    <source>
        <dbReference type="RuleBase" id="RU003857"/>
    </source>
</evidence>
<feature type="domain" description="Potassium channel" evidence="11">
    <location>
        <begin position="112"/>
        <end position="164"/>
    </location>
</feature>
<evidence type="ECO:0000256" key="9">
    <source>
        <dbReference type="SAM" id="MobiDB-lite"/>
    </source>
</evidence>
<sequence>MKWYRLLALFITFVAALLIGAVVFKYLEETYHPGVPAPETTTTATTTSRPEGDELSVVEDFVSRKNLCVSSEELFELIDAVQQVRSAASINQDFVNNVTENVKNDTRRTPYKIGFFDSFFFCGTIATTIGYGHIYPFTDAGKVFCIAYALVSIPLTLFMLAGIGGKLGNANRWVENRVKRVIRRPYLIRVFMVFFIIIFGLGLFCFVPAYIIMYVEKWSYLDSIYYVFITLSTVGFGDMVVARDPVKEHWAYDILYKIAVLCWIVVGLSFLATIFDLIAEAMRGLKARLEEEMRQVTDFAEKVGHEAKDLAGKVGKVGSEVAHAASMPVKGIKKMAQGEGSKEKLKEKDEKEKGDKEKGDKEKEKDGKKKGKEDKKKKASTPSEEDAIIGTEGSYKRTGSHENLPELPNGPEIPAQSQEVTTDDQNIPQENGIRMGNIPSKEEAETAKQSQEGQPTEPTNQPSSTDETVPPDVKKVAAEEPDVTQEVPDVNREVPKVKPEIPKGKPEVPKGKPEVPKGKPEVKVVMPEVPEVTSVVPEVTPTAPQPVTQSNENAAKPEEPEPAKVEHVDETLGAQEKTTDAEKESAAGKDDTAAGAEAKEIQDSTDKKQEDLDRLI</sequence>
<dbReference type="GO" id="GO:0015271">
    <property type="term" value="F:outward rectifier potassium channel activity"/>
    <property type="evidence" value="ECO:0007669"/>
    <property type="project" value="TreeGrafter"/>
</dbReference>
<accession>A0A8J9ZL75</accession>
<dbReference type="Pfam" id="PF07885">
    <property type="entry name" value="Ion_trans_2"/>
    <property type="match status" value="2"/>
</dbReference>
<dbReference type="PANTHER" id="PTHR11003">
    <property type="entry name" value="POTASSIUM CHANNEL, SUBFAMILY K"/>
    <property type="match status" value="1"/>
</dbReference>
<feature type="transmembrane region" description="Helical" evidence="10">
    <location>
        <begin position="113"/>
        <end position="134"/>
    </location>
</feature>
<feature type="transmembrane region" description="Helical" evidence="10">
    <location>
        <begin position="224"/>
        <end position="242"/>
    </location>
</feature>